<gene>
    <name evidence="1" type="ORF">FA95DRAFT_1225356</name>
</gene>
<evidence type="ECO:0000313" key="1">
    <source>
        <dbReference type="EMBL" id="KAI0047384.1"/>
    </source>
</evidence>
<sequence length="258" mass="27887">MSALLIGATGQVGRNVLRELLATPHFTRVLEAGRRVTPVEQLKAAGDLSKLEQKVIDFEKKEELEAALRPGKWDVVFITLGTTRASAGSAEMFEKIDREYVLNAAKAAKSTESNQRLVYLVRIHAPTARLPALIAVQSGASSINSSFLLLRSKALTEQGLATLGYSDLIVFRPGKLQNLNREQPHRLEGAISFVTKGLSYVSDKVGIDVDVLGRSIRIAGQRGSDALPAVAEASRTDWGGEKFTLIGNKGALHLAKES</sequence>
<comment type="caution">
    <text evidence="1">The sequence shown here is derived from an EMBL/GenBank/DDBJ whole genome shotgun (WGS) entry which is preliminary data.</text>
</comment>
<dbReference type="EMBL" id="MU275905">
    <property type="protein sequence ID" value="KAI0047384.1"/>
    <property type="molecule type" value="Genomic_DNA"/>
</dbReference>
<protein>
    <submittedName>
        <fullName evidence="1">Uncharacterized protein</fullName>
    </submittedName>
</protein>
<name>A0ACB8RTM5_9AGAM</name>
<evidence type="ECO:0000313" key="2">
    <source>
        <dbReference type="Proteomes" id="UP000814033"/>
    </source>
</evidence>
<dbReference type="Proteomes" id="UP000814033">
    <property type="component" value="Unassembled WGS sequence"/>
</dbReference>
<reference evidence="1" key="1">
    <citation type="submission" date="2021-02" db="EMBL/GenBank/DDBJ databases">
        <authorList>
            <consortium name="DOE Joint Genome Institute"/>
            <person name="Ahrendt S."/>
            <person name="Looney B.P."/>
            <person name="Miyauchi S."/>
            <person name="Morin E."/>
            <person name="Drula E."/>
            <person name="Courty P.E."/>
            <person name="Chicoki N."/>
            <person name="Fauchery L."/>
            <person name="Kohler A."/>
            <person name="Kuo A."/>
            <person name="Labutti K."/>
            <person name="Pangilinan J."/>
            <person name="Lipzen A."/>
            <person name="Riley R."/>
            <person name="Andreopoulos W."/>
            <person name="He G."/>
            <person name="Johnson J."/>
            <person name="Barry K.W."/>
            <person name="Grigoriev I.V."/>
            <person name="Nagy L."/>
            <person name="Hibbett D."/>
            <person name="Henrissat B."/>
            <person name="Matheny P.B."/>
            <person name="Labbe J."/>
            <person name="Martin F."/>
        </authorList>
    </citation>
    <scope>NUCLEOTIDE SEQUENCE</scope>
    <source>
        <strain evidence="1">FP105234-sp</strain>
    </source>
</reference>
<organism evidence="1 2">
    <name type="scientific">Auriscalpium vulgare</name>
    <dbReference type="NCBI Taxonomy" id="40419"/>
    <lineage>
        <taxon>Eukaryota</taxon>
        <taxon>Fungi</taxon>
        <taxon>Dikarya</taxon>
        <taxon>Basidiomycota</taxon>
        <taxon>Agaricomycotina</taxon>
        <taxon>Agaricomycetes</taxon>
        <taxon>Russulales</taxon>
        <taxon>Auriscalpiaceae</taxon>
        <taxon>Auriscalpium</taxon>
    </lineage>
</organism>
<keyword evidence="2" id="KW-1185">Reference proteome</keyword>
<reference evidence="1" key="2">
    <citation type="journal article" date="2022" name="New Phytol.">
        <title>Evolutionary transition to the ectomycorrhizal habit in the genomes of a hyperdiverse lineage of mushroom-forming fungi.</title>
        <authorList>
            <person name="Looney B."/>
            <person name="Miyauchi S."/>
            <person name="Morin E."/>
            <person name="Drula E."/>
            <person name="Courty P.E."/>
            <person name="Kohler A."/>
            <person name="Kuo A."/>
            <person name="LaButti K."/>
            <person name="Pangilinan J."/>
            <person name="Lipzen A."/>
            <person name="Riley R."/>
            <person name="Andreopoulos W."/>
            <person name="He G."/>
            <person name="Johnson J."/>
            <person name="Nolan M."/>
            <person name="Tritt A."/>
            <person name="Barry K.W."/>
            <person name="Grigoriev I.V."/>
            <person name="Nagy L.G."/>
            <person name="Hibbett D."/>
            <person name="Henrissat B."/>
            <person name="Matheny P.B."/>
            <person name="Labbe J."/>
            <person name="Martin F.M."/>
        </authorList>
    </citation>
    <scope>NUCLEOTIDE SEQUENCE</scope>
    <source>
        <strain evidence="1">FP105234-sp</strain>
    </source>
</reference>
<proteinExistence type="predicted"/>
<accession>A0ACB8RTM5</accession>